<dbReference type="EMBL" id="AP003444">
    <property type="protein sequence ID" value="BAD53398.1"/>
    <property type="molecule type" value="Genomic_DNA"/>
</dbReference>
<sequence length="103" mass="12192">MRLQNHRWVHDIKRAPSNHAIGEHFRSGMQFRKYYVLHHGEEDEMICKFSSLSVYIMFFMAKTIARCSNLILVDDSTIQEEDEDCNHMFCVLRVWGMLRGGLL</sequence>
<accession>Q5ZAI5</accession>
<organism evidence="1">
    <name type="scientific">Oryza sativa subsp. japonica</name>
    <name type="common">Rice</name>
    <dbReference type="NCBI Taxonomy" id="39947"/>
    <lineage>
        <taxon>Eukaryota</taxon>
        <taxon>Viridiplantae</taxon>
        <taxon>Streptophyta</taxon>
        <taxon>Embryophyta</taxon>
        <taxon>Tracheophyta</taxon>
        <taxon>Spermatophyta</taxon>
        <taxon>Magnoliopsida</taxon>
        <taxon>Liliopsida</taxon>
        <taxon>Poales</taxon>
        <taxon>Poaceae</taxon>
        <taxon>BOP clade</taxon>
        <taxon>Oryzoideae</taxon>
        <taxon>Oryzeae</taxon>
        <taxon>Oryzinae</taxon>
        <taxon>Oryza</taxon>
        <taxon>Oryza sativa</taxon>
    </lineage>
</organism>
<dbReference type="Proteomes" id="UP000000763">
    <property type="component" value="Chromosome 1"/>
</dbReference>
<reference evidence="3" key="3">
    <citation type="journal article" date="2008" name="Nucleic Acids Res.">
        <title>The rice annotation project database (RAP-DB): 2008 update.</title>
        <authorList>
            <consortium name="The rice annotation project (RAP)"/>
        </authorList>
    </citation>
    <scope>GENOME REANNOTATION</scope>
    <source>
        <strain evidence="3">cv. Nipponbare</strain>
    </source>
</reference>
<evidence type="ECO:0000313" key="3">
    <source>
        <dbReference type="Proteomes" id="UP000000763"/>
    </source>
</evidence>
<dbReference type="AlphaFoldDB" id="Q5ZAI5"/>
<dbReference type="EMBL" id="AP003257">
    <property type="protein sequence ID" value="BAD52907.1"/>
    <property type="molecule type" value="Genomic_DNA"/>
</dbReference>
<evidence type="ECO:0000313" key="1">
    <source>
        <dbReference type="EMBL" id="BAD52907.1"/>
    </source>
</evidence>
<proteinExistence type="predicted"/>
<accession>Q5ZC28</accession>
<dbReference type="Proteomes" id="UP000817658">
    <property type="component" value="Chromosome 1"/>
</dbReference>
<protein>
    <submittedName>
        <fullName evidence="1">Uncharacterized protein</fullName>
    </submittedName>
</protein>
<reference evidence="3" key="2">
    <citation type="journal article" date="2005" name="Nature">
        <title>The map-based sequence of the rice genome.</title>
        <authorList>
            <consortium name="International rice genome sequencing project (IRGSP)"/>
            <person name="Matsumoto T."/>
            <person name="Wu J."/>
            <person name="Kanamori H."/>
            <person name="Katayose Y."/>
            <person name="Fujisawa M."/>
            <person name="Namiki N."/>
            <person name="Mizuno H."/>
            <person name="Yamamoto K."/>
            <person name="Antonio B.A."/>
            <person name="Baba T."/>
            <person name="Sakata K."/>
            <person name="Nagamura Y."/>
            <person name="Aoki H."/>
            <person name="Arikawa K."/>
            <person name="Arita K."/>
            <person name="Bito T."/>
            <person name="Chiden Y."/>
            <person name="Fujitsuka N."/>
            <person name="Fukunaka R."/>
            <person name="Hamada M."/>
            <person name="Harada C."/>
            <person name="Hayashi A."/>
            <person name="Hijishita S."/>
            <person name="Honda M."/>
            <person name="Hosokawa S."/>
            <person name="Ichikawa Y."/>
            <person name="Idonuma A."/>
            <person name="Iijima M."/>
            <person name="Ikeda M."/>
            <person name="Ikeno M."/>
            <person name="Ito K."/>
            <person name="Ito S."/>
            <person name="Ito T."/>
            <person name="Ito Y."/>
            <person name="Ito Y."/>
            <person name="Iwabuchi A."/>
            <person name="Kamiya K."/>
            <person name="Karasawa W."/>
            <person name="Kurita K."/>
            <person name="Katagiri S."/>
            <person name="Kikuta A."/>
            <person name="Kobayashi H."/>
            <person name="Kobayashi N."/>
            <person name="Machita K."/>
            <person name="Maehara T."/>
            <person name="Masukawa M."/>
            <person name="Mizubayashi T."/>
            <person name="Mukai Y."/>
            <person name="Nagasaki H."/>
            <person name="Nagata Y."/>
            <person name="Naito S."/>
            <person name="Nakashima M."/>
            <person name="Nakama Y."/>
            <person name="Nakamichi Y."/>
            <person name="Nakamura M."/>
            <person name="Meguro A."/>
            <person name="Negishi M."/>
            <person name="Ohta I."/>
            <person name="Ohta T."/>
            <person name="Okamoto M."/>
            <person name="Ono N."/>
            <person name="Saji S."/>
            <person name="Sakaguchi M."/>
            <person name="Sakai K."/>
            <person name="Shibata M."/>
            <person name="Shimokawa T."/>
            <person name="Song J."/>
            <person name="Takazaki Y."/>
            <person name="Terasawa K."/>
            <person name="Tsugane M."/>
            <person name="Tsuji K."/>
            <person name="Ueda S."/>
            <person name="Waki K."/>
            <person name="Yamagata H."/>
            <person name="Yamamoto M."/>
            <person name="Yamamoto S."/>
            <person name="Yamane H."/>
            <person name="Yoshiki S."/>
            <person name="Yoshihara R."/>
            <person name="Yukawa K."/>
            <person name="Zhong H."/>
            <person name="Yano M."/>
            <person name="Yuan Q."/>
            <person name="Ouyang S."/>
            <person name="Liu J."/>
            <person name="Jones K.M."/>
            <person name="Gansberger K."/>
            <person name="Moffat K."/>
            <person name="Hill J."/>
            <person name="Bera J."/>
            <person name="Fadrosh D."/>
            <person name="Jin S."/>
            <person name="Johri S."/>
            <person name="Kim M."/>
            <person name="Overton L."/>
            <person name="Reardon M."/>
            <person name="Tsitrin T."/>
            <person name="Vuong H."/>
            <person name="Weaver B."/>
            <person name="Ciecko A."/>
            <person name="Tallon L."/>
            <person name="Jackson J."/>
            <person name="Pai G."/>
            <person name="Aken S.V."/>
            <person name="Utterback T."/>
            <person name="Reidmuller S."/>
            <person name="Feldblyum T."/>
            <person name="Hsiao J."/>
            <person name="Zismann V."/>
            <person name="Iobst S."/>
            <person name="de Vazeille A.R."/>
            <person name="Buell C.R."/>
            <person name="Ying K."/>
            <person name="Li Y."/>
            <person name="Lu T."/>
            <person name="Huang Y."/>
            <person name="Zhao Q."/>
            <person name="Feng Q."/>
            <person name="Zhang L."/>
            <person name="Zhu J."/>
            <person name="Weng Q."/>
            <person name="Mu J."/>
            <person name="Lu Y."/>
            <person name="Fan D."/>
            <person name="Liu Y."/>
            <person name="Guan J."/>
            <person name="Zhang Y."/>
            <person name="Yu S."/>
            <person name="Liu X."/>
            <person name="Zhang Y."/>
            <person name="Hong G."/>
            <person name="Han B."/>
            <person name="Choisne N."/>
            <person name="Demange N."/>
            <person name="Orjeda G."/>
            <person name="Samain S."/>
            <person name="Cattolico L."/>
            <person name="Pelletier E."/>
            <person name="Couloux A."/>
            <person name="Segurens B."/>
            <person name="Wincker P."/>
            <person name="D'Hont A."/>
            <person name="Scarpelli C."/>
            <person name="Weissenbach J."/>
            <person name="Salanoubat M."/>
            <person name="Quetier F."/>
            <person name="Yu Y."/>
            <person name="Kim H.R."/>
            <person name="Rambo T."/>
            <person name="Currie J."/>
            <person name="Collura K."/>
            <person name="Luo M."/>
            <person name="Yang T."/>
            <person name="Ammiraju J.S.S."/>
            <person name="Engler F."/>
            <person name="Soderlund C."/>
            <person name="Wing R.A."/>
            <person name="Palmer L.E."/>
            <person name="de la Bastide M."/>
            <person name="Spiegel L."/>
            <person name="Nascimento L."/>
            <person name="Zutavern T."/>
            <person name="O'Shaughnessy A."/>
            <person name="Dike S."/>
            <person name="Dedhia N."/>
            <person name="Preston R."/>
            <person name="Balija V."/>
            <person name="McCombie W.R."/>
            <person name="Chow T."/>
            <person name="Chen H."/>
            <person name="Chung M."/>
            <person name="Chen C."/>
            <person name="Shaw J."/>
            <person name="Wu H."/>
            <person name="Hsiao K."/>
            <person name="Chao Y."/>
            <person name="Chu M."/>
            <person name="Cheng C."/>
            <person name="Hour A."/>
            <person name="Lee P."/>
            <person name="Lin S."/>
            <person name="Lin Y."/>
            <person name="Liou J."/>
            <person name="Liu S."/>
            <person name="Hsing Y."/>
            <person name="Raghuvanshi S."/>
            <person name="Mohanty A."/>
            <person name="Bharti A.K."/>
            <person name="Gaur A."/>
            <person name="Gupta V."/>
            <person name="Kumar D."/>
            <person name="Ravi V."/>
            <person name="Vij S."/>
            <person name="Kapur A."/>
            <person name="Khurana P."/>
            <person name="Khurana P."/>
            <person name="Khurana J.P."/>
            <person name="Tyagi A.K."/>
            <person name="Gaikwad K."/>
            <person name="Singh A."/>
            <person name="Dalal V."/>
            <person name="Srivastava S."/>
            <person name="Dixit A."/>
            <person name="Pal A.K."/>
            <person name="Ghazi I.A."/>
            <person name="Yadav M."/>
            <person name="Pandit A."/>
            <person name="Bhargava A."/>
            <person name="Sureshbabu K."/>
            <person name="Batra K."/>
            <person name="Sharma T.R."/>
            <person name="Mohapatra T."/>
            <person name="Singh N.K."/>
            <person name="Messing J."/>
            <person name="Nelson A.B."/>
            <person name="Fuks G."/>
            <person name="Kavchok S."/>
            <person name="Keizer G."/>
            <person name="Linton E."/>
            <person name="Llaca V."/>
            <person name="Song R."/>
            <person name="Tanyolac B."/>
            <person name="Young S."/>
            <person name="Ho-Il K."/>
            <person name="Hahn J.H."/>
            <person name="Sangsakoo G."/>
            <person name="Vanavichit A."/>
            <person name="de Mattos Luiz.A.T."/>
            <person name="Zimmer P.D."/>
            <person name="Malone G."/>
            <person name="Dellagostin O."/>
            <person name="de Oliveira A.C."/>
            <person name="Bevan M."/>
            <person name="Bancroft I."/>
            <person name="Minx P."/>
            <person name="Cordum H."/>
            <person name="Wilson R."/>
            <person name="Cheng Z."/>
            <person name="Jin W."/>
            <person name="Jiang J."/>
            <person name="Leong S.A."/>
            <person name="Iwama H."/>
            <person name="Gojobori T."/>
            <person name="Itoh T."/>
            <person name="Niimura Y."/>
            <person name="Fujii Y."/>
            <person name="Habara T."/>
            <person name="Sakai H."/>
            <person name="Sato Y."/>
            <person name="Wilson G."/>
            <person name="Kumar K."/>
            <person name="McCouch S."/>
            <person name="Juretic N."/>
            <person name="Hoen D."/>
            <person name="Wright S."/>
            <person name="Bruskiewich R."/>
            <person name="Bureau T."/>
            <person name="Miyao A."/>
            <person name="Hirochika H."/>
            <person name="Nishikawa T."/>
            <person name="Kadowaki K."/>
            <person name="Sugiura M."/>
            <person name="Burr B."/>
            <person name="Sasaki T."/>
        </authorList>
    </citation>
    <scope>NUCLEOTIDE SEQUENCE [LARGE SCALE GENOMIC DNA]</scope>
    <source>
        <strain evidence="3">cv. Nipponbare</strain>
    </source>
</reference>
<evidence type="ECO:0000313" key="2">
    <source>
        <dbReference type="EMBL" id="BAD53398.1"/>
    </source>
</evidence>
<reference evidence="1" key="1">
    <citation type="journal article" date="2002" name="Nature">
        <title>The genome sequence and structure of rice chromosome 1.</title>
        <authorList>
            <person name="Sasaki T."/>
            <person name="Matsumoto T."/>
            <person name="Yamamoto K."/>
            <person name="Sakata K."/>
            <person name="Baba T."/>
            <person name="Katayose Y."/>
            <person name="Wu J."/>
            <person name="Niimura Y."/>
            <person name="Cheng Z."/>
            <person name="Nagamura Y."/>
            <person name="Antonio B.A."/>
            <person name="Kanamori H."/>
            <person name="Hosokawa S."/>
            <person name="Masukawa M."/>
            <person name="Arikawa K."/>
            <person name="Chiden Y."/>
            <person name="Hayashi M."/>
            <person name="Okamoto M."/>
            <person name="Ando T."/>
            <person name="Aoki H."/>
            <person name="Arita K."/>
            <person name="Hamada M."/>
            <person name="Harada C."/>
            <person name="Hijishita S."/>
            <person name="Honda M."/>
            <person name="Ichikawa Y."/>
            <person name="Idonuma A."/>
            <person name="Iijima M."/>
            <person name="Ikeda M."/>
            <person name="Ikeno M."/>
            <person name="Itoh S."/>
            <person name="Itoh T."/>
            <person name="Itoh Y."/>
            <person name="Itoh Y."/>
            <person name="Iwabuchi A."/>
            <person name="Kamiya K."/>
            <person name="Karasawa W."/>
            <person name="Katagiri S."/>
            <person name="Kikuta A."/>
            <person name="Kobayashi N."/>
            <person name="Kono I."/>
            <person name="Machita K."/>
            <person name="Maehara T."/>
            <person name="Mizuno H."/>
            <person name="Mizubayashi T."/>
            <person name="Mukai Y."/>
            <person name="Nagasaki H."/>
            <person name="Nakashima M."/>
            <person name="Nakama Y."/>
            <person name="Nakamichi Y."/>
            <person name="Nakamura M."/>
            <person name="Namiki N."/>
            <person name="Negishi M."/>
            <person name="Ohta I."/>
            <person name="Ono N."/>
            <person name="Saji S."/>
            <person name="Sakai K."/>
            <person name="Shibata M."/>
            <person name="Shimokawa T."/>
            <person name="Shomura A."/>
            <person name="Song J."/>
            <person name="Takazaki Y."/>
            <person name="Terasawa K."/>
            <person name="Tsuji K."/>
            <person name="Waki K."/>
            <person name="Yamagata H."/>
            <person name="Yamane H."/>
            <person name="Yoshiki S."/>
            <person name="Yoshihara R."/>
            <person name="Yukawa K."/>
            <person name="Zhong H."/>
            <person name="Iwama H."/>
            <person name="Endo T."/>
            <person name="Ito H."/>
            <person name="Hahn J.H."/>
            <person name="Kim H.I."/>
            <person name="Eun M.Y."/>
            <person name="Yano M."/>
            <person name="Jiang J."/>
            <person name="Gojobori T."/>
        </authorList>
    </citation>
    <scope>NUCLEOTIDE SEQUENCE</scope>
</reference>
<name>Q5ZAI5_ORYSJ</name>
<gene>
    <name evidence="2" type="ORF">B1164G11.40</name>
    <name evidence="1" type="ORF">P0460H02.8</name>
</gene>